<protein>
    <recommendedName>
        <fullName evidence="3">Glucokinase</fullName>
        <ecNumber evidence="2">2.7.1.2</ecNumber>
    </recommendedName>
    <alternativeName>
        <fullName evidence="8">Glucose kinase</fullName>
    </alternativeName>
</protein>
<dbReference type="PANTHER" id="PTHR18964">
    <property type="entry name" value="ROK (REPRESSOR, ORF, KINASE) FAMILY"/>
    <property type="match status" value="1"/>
</dbReference>
<comment type="similarity">
    <text evidence="1">Belongs to the ROK (NagC/XylR) family.</text>
</comment>
<evidence type="ECO:0000256" key="6">
    <source>
        <dbReference type="ARBA" id="ARBA00022777"/>
    </source>
</evidence>
<evidence type="ECO:0000313" key="10">
    <source>
        <dbReference type="Proteomes" id="UP000199183"/>
    </source>
</evidence>
<dbReference type="InterPro" id="IPR043129">
    <property type="entry name" value="ATPase_NBD"/>
</dbReference>
<dbReference type="PROSITE" id="PS01125">
    <property type="entry name" value="ROK"/>
    <property type="match status" value="1"/>
</dbReference>
<evidence type="ECO:0000256" key="2">
    <source>
        <dbReference type="ARBA" id="ARBA00012323"/>
    </source>
</evidence>
<evidence type="ECO:0000256" key="8">
    <source>
        <dbReference type="ARBA" id="ARBA00032386"/>
    </source>
</evidence>
<keyword evidence="4" id="KW-0808">Transferase</keyword>
<dbReference type="InterPro" id="IPR004654">
    <property type="entry name" value="ROK_glcA"/>
</dbReference>
<dbReference type="Pfam" id="PF00480">
    <property type="entry name" value="ROK"/>
    <property type="match status" value="1"/>
</dbReference>
<keyword evidence="10" id="KW-1185">Reference proteome</keyword>
<dbReference type="CDD" id="cd24061">
    <property type="entry name" value="ASKHA_NBD_ROK_SgGLK-like"/>
    <property type="match status" value="1"/>
</dbReference>
<evidence type="ECO:0000256" key="3">
    <source>
        <dbReference type="ARBA" id="ARBA00014701"/>
    </source>
</evidence>
<sequence length="351" mass="36324">MPERSRVSLHSRGVCRRFFVGIVSSTEIIICGGFNVHAIGIDIGGTKIAGAVVDDEGEILAEDRVPSPAGDSKAIEDAVVDMVVRLRKQHDICGVGVAAAGFIDAAQSTVYYAPNLSWRNEPFQAELAARLTMPIVIENDANAAGWAEFRYGAGRLASDMVMLTIGTGVGGAIVANDALYRGGFGTAAELGHIRLIPGGLPCGCGANGCLEQYGSGRALQRLANELADAGGIGRELAERRAWTGELSGTDLSELIQSGDGGALTALRRLGGYIGQGCATLSAVLDPQLFVIGGGVAQAGDLLLDPIRAAYLENLPARGFHPEPEFAIAELVNDAGVVGAADLARIAADRSA</sequence>
<dbReference type="InterPro" id="IPR049874">
    <property type="entry name" value="ROK_cs"/>
</dbReference>
<keyword evidence="7" id="KW-0067">ATP-binding</keyword>
<dbReference type="NCBIfam" id="TIGR00744">
    <property type="entry name" value="ROK_glcA_fam"/>
    <property type="match status" value="1"/>
</dbReference>
<dbReference type="EMBL" id="FNRY01000002">
    <property type="protein sequence ID" value="SEC60143.1"/>
    <property type="molecule type" value="Genomic_DNA"/>
</dbReference>
<dbReference type="Gene3D" id="3.30.420.40">
    <property type="match status" value="2"/>
</dbReference>
<name>A0A1H4TUF5_9MICO</name>
<evidence type="ECO:0000313" key="9">
    <source>
        <dbReference type="EMBL" id="SEC60143.1"/>
    </source>
</evidence>
<evidence type="ECO:0000256" key="1">
    <source>
        <dbReference type="ARBA" id="ARBA00006479"/>
    </source>
</evidence>
<keyword evidence="5" id="KW-0547">Nucleotide-binding</keyword>
<evidence type="ECO:0000256" key="5">
    <source>
        <dbReference type="ARBA" id="ARBA00022741"/>
    </source>
</evidence>
<dbReference type="GO" id="GO:0006096">
    <property type="term" value="P:glycolytic process"/>
    <property type="evidence" value="ECO:0007669"/>
    <property type="project" value="InterPro"/>
</dbReference>
<dbReference type="AlphaFoldDB" id="A0A1H4TUF5"/>
<dbReference type="GO" id="GO:0005737">
    <property type="term" value="C:cytoplasm"/>
    <property type="evidence" value="ECO:0007669"/>
    <property type="project" value="InterPro"/>
</dbReference>
<dbReference type="InterPro" id="IPR000600">
    <property type="entry name" value="ROK"/>
</dbReference>
<dbReference type="Proteomes" id="UP000199183">
    <property type="component" value="Unassembled WGS sequence"/>
</dbReference>
<dbReference type="STRING" id="640635.SAMN04489806_3323"/>
<reference evidence="9 10" key="1">
    <citation type="submission" date="2016-10" db="EMBL/GenBank/DDBJ databases">
        <authorList>
            <person name="de Groot N.N."/>
        </authorList>
    </citation>
    <scope>NUCLEOTIDE SEQUENCE [LARGE SCALE GENOMIC DNA]</scope>
    <source>
        <strain evidence="9 10">DSM 21799</strain>
    </source>
</reference>
<evidence type="ECO:0000256" key="7">
    <source>
        <dbReference type="ARBA" id="ARBA00022840"/>
    </source>
</evidence>
<keyword evidence="6 9" id="KW-0418">Kinase</keyword>
<dbReference type="PANTHER" id="PTHR18964:SF173">
    <property type="entry name" value="GLUCOKINASE"/>
    <property type="match status" value="1"/>
</dbReference>
<dbReference type="GO" id="GO:0005524">
    <property type="term" value="F:ATP binding"/>
    <property type="evidence" value="ECO:0007669"/>
    <property type="project" value="UniProtKB-KW"/>
</dbReference>
<dbReference type="SUPFAM" id="SSF53067">
    <property type="entry name" value="Actin-like ATPase domain"/>
    <property type="match status" value="1"/>
</dbReference>
<organism evidence="9 10">
    <name type="scientific">Paramicrobacterium humi</name>
    <dbReference type="NCBI Taxonomy" id="640635"/>
    <lineage>
        <taxon>Bacteria</taxon>
        <taxon>Bacillati</taxon>
        <taxon>Actinomycetota</taxon>
        <taxon>Actinomycetes</taxon>
        <taxon>Micrococcales</taxon>
        <taxon>Microbacteriaceae</taxon>
        <taxon>Paramicrobacterium</taxon>
    </lineage>
</organism>
<dbReference type="GO" id="GO:0004340">
    <property type="term" value="F:glucokinase activity"/>
    <property type="evidence" value="ECO:0007669"/>
    <property type="project" value="UniProtKB-EC"/>
</dbReference>
<proteinExistence type="inferred from homology"/>
<accession>A0A1H4TUF5</accession>
<evidence type="ECO:0000256" key="4">
    <source>
        <dbReference type="ARBA" id="ARBA00022679"/>
    </source>
</evidence>
<gene>
    <name evidence="9" type="ORF">SAMN04489806_3323</name>
</gene>
<dbReference type="EC" id="2.7.1.2" evidence="2"/>